<evidence type="ECO:0000313" key="5">
    <source>
        <dbReference type="Proteomes" id="UP000015105"/>
    </source>
</evidence>
<dbReference type="EnsemblPlants" id="AET3Gv21252100.3">
    <property type="protein sequence ID" value="AET3Gv21252100.3"/>
    <property type="gene ID" value="AET3Gv21252100"/>
</dbReference>
<dbReference type="InterPro" id="IPR011205">
    <property type="entry name" value="UCP015417_vWA"/>
</dbReference>
<dbReference type="AlphaFoldDB" id="A0A453GY25"/>
<protein>
    <submittedName>
        <fullName evidence="4">Uncharacterized protein</fullName>
    </submittedName>
</protein>
<feature type="domain" description="DUF2828" evidence="2">
    <location>
        <begin position="190"/>
        <end position="423"/>
    </location>
</feature>
<name>A0A453GY25_AEGTS</name>
<evidence type="ECO:0000259" key="2">
    <source>
        <dbReference type="Pfam" id="PF11443"/>
    </source>
</evidence>
<reference evidence="5" key="2">
    <citation type="journal article" date="2017" name="Nat. Plants">
        <title>The Aegilops tauschii genome reveals multiple impacts of transposons.</title>
        <authorList>
            <person name="Zhao G."/>
            <person name="Zou C."/>
            <person name="Li K."/>
            <person name="Wang K."/>
            <person name="Li T."/>
            <person name="Gao L."/>
            <person name="Zhang X."/>
            <person name="Wang H."/>
            <person name="Yang Z."/>
            <person name="Liu X."/>
            <person name="Jiang W."/>
            <person name="Mao L."/>
            <person name="Kong X."/>
            <person name="Jiao Y."/>
            <person name="Jia J."/>
        </authorList>
    </citation>
    <scope>NUCLEOTIDE SEQUENCE [LARGE SCALE GENOMIC DNA]</scope>
    <source>
        <strain evidence="5">cv. AL8/78</strain>
    </source>
</reference>
<sequence>WLLPAPRSSARRRPSSTPRWPTASPPPRSRRRPSRPSRSARPAGTPPTPRHHRTATATRTTTSPSASPRPMPLRRRDARWRTRRRATPASTSSSRSSPARPRPPTWPRCSASRGPPTRARRCGSSATSAASAASARPTARASTPPRSGCTPTTRAPSPPTSAASPASAASRTSPRSSTASSTAPATSARTRTTSPRPCVGGGRAAAAETAKARREKEAEHAQAVLARYDSDEAFRKLYDGVADLFAGLLKSDLEHLRAGETAKIGLAAKWCPSLRSSYDRATLLCEAIARRVFPRDSSPEYLAIPDKHYAYRVRSRLRREVQVPLRKVLELPEVYMSARKWDELPYARVASTAMRQYKEAFEKHDKEGVAGFYDEVRAGLSKIPADAVLPHVIVAAALKGEHDESAELQWRHMVSSLASEGRLTNCIAMCALSGTSDKPPAAAAIALGLLISELSQDPWKGRVITFDATHQLHKVRGASLVEKLRPLAAVTPQRGANLQAVFNKILKVAVAGALAKDQMVRRVFVLSDMEFDGWTGGEAWVSEHEAIRKRFAAEGFAAPEVVFWNVGGTSKAASPVVAAQAGVALVSGYSKNLVRLFLEADGVLTPSAIMADAISGPEYDALEVLD</sequence>
<feature type="region of interest" description="Disordered" evidence="1">
    <location>
        <begin position="1"/>
        <end position="215"/>
    </location>
</feature>
<reference evidence="4" key="5">
    <citation type="journal article" date="2021" name="G3 (Bethesda)">
        <title>Aegilops tauschii genome assembly Aet v5.0 features greater sequence contiguity and improved annotation.</title>
        <authorList>
            <person name="Wang L."/>
            <person name="Zhu T."/>
            <person name="Rodriguez J.C."/>
            <person name="Deal K.R."/>
            <person name="Dubcovsky J."/>
            <person name="McGuire P.E."/>
            <person name="Lux T."/>
            <person name="Spannagl M."/>
            <person name="Mayer K.F.X."/>
            <person name="Baldrich P."/>
            <person name="Meyers B.C."/>
            <person name="Huo N."/>
            <person name="Gu Y.Q."/>
            <person name="Zhou H."/>
            <person name="Devos K.M."/>
            <person name="Bennetzen J.L."/>
            <person name="Unver T."/>
            <person name="Budak H."/>
            <person name="Gulick P.J."/>
            <person name="Galiba G."/>
            <person name="Kalapos B."/>
            <person name="Nelson D.R."/>
            <person name="Li P."/>
            <person name="You F.M."/>
            <person name="Luo M.C."/>
            <person name="Dvorak J."/>
        </authorList>
    </citation>
    <scope>NUCLEOTIDE SEQUENCE [LARGE SCALE GENOMIC DNA]</scope>
    <source>
        <strain evidence="4">cv. AL8/78</strain>
    </source>
</reference>
<feature type="domain" description="DUF7788" evidence="3">
    <location>
        <begin position="425"/>
        <end position="604"/>
    </location>
</feature>
<dbReference type="Pfam" id="PF11443">
    <property type="entry name" value="DUF2828"/>
    <property type="match status" value="1"/>
</dbReference>
<feature type="compositionally biased region" description="Basic residues" evidence="1">
    <location>
        <begin position="72"/>
        <end position="86"/>
    </location>
</feature>
<feature type="compositionally biased region" description="Low complexity" evidence="1">
    <location>
        <begin position="55"/>
        <end position="68"/>
    </location>
</feature>
<dbReference type="PANTHER" id="PTHR31373:SF30">
    <property type="entry name" value="TROVE DOMAIN-CONTAINING PROTEIN"/>
    <property type="match status" value="1"/>
</dbReference>
<accession>A0A453GY25</accession>
<dbReference type="PANTHER" id="PTHR31373">
    <property type="entry name" value="OS06G0652100 PROTEIN"/>
    <property type="match status" value="1"/>
</dbReference>
<dbReference type="InterPro" id="IPR058580">
    <property type="entry name" value="DUF2828"/>
</dbReference>
<evidence type="ECO:0000259" key="3">
    <source>
        <dbReference type="Pfam" id="PF25043"/>
    </source>
</evidence>
<reference evidence="4" key="4">
    <citation type="submission" date="2019-03" db="UniProtKB">
        <authorList>
            <consortium name="EnsemblPlants"/>
        </authorList>
    </citation>
    <scope>IDENTIFICATION</scope>
</reference>
<dbReference type="Pfam" id="PF25043">
    <property type="entry name" value="DUF7788"/>
    <property type="match status" value="1"/>
</dbReference>
<dbReference type="Gramene" id="AET3Gv21252100.3">
    <property type="protein sequence ID" value="AET3Gv21252100.3"/>
    <property type="gene ID" value="AET3Gv21252100"/>
</dbReference>
<keyword evidence="5" id="KW-1185">Reference proteome</keyword>
<dbReference type="InterPro" id="IPR056690">
    <property type="entry name" value="DUF7788"/>
</dbReference>
<feature type="compositionally biased region" description="Low complexity" evidence="1">
    <location>
        <begin position="87"/>
        <end position="99"/>
    </location>
</feature>
<proteinExistence type="predicted"/>
<dbReference type="Proteomes" id="UP000015105">
    <property type="component" value="Chromosome 3D"/>
</dbReference>
<organism evidence="4 5">
    <name type="scientific">Aegilops tauschii subsp. strangulata</name>
    <name type="common">Goatgrass</name>
    <dbReference type="NCBI Taxonomy" id="200361"/>
    <lineage>
        <taxon>Eukaryota</taxon>
        <taxon>Viridiplantae</taxon>
        <taxon>Streptophyta</taxon>
        <taxon>Embryophyta</taxon>
        <taxon>Tracheophyta</taxon>
        <taxon>Spermatophyta</taxon>
        <taxon>Magnoliopsida</taxon>
        <taxon>Liliopsida</taxon>
        <taxon>Poales</taxon>
        <taxon>Poaceae</taxon>
        <taxon>BOP clade</taxon>
        <taxon>Pooideae</taxon>
        <taxon>Triticodae</taxon>
        <taxon>Triticeae</taxon>
        <taxon>Triticinae</taxon>
        <taxon>Aegilops</taxon>
    </lineage>
</organism>
<evidence type="ECO:0000313" key="4">
    <source>
        <dbReference type="EnsemblPlants" id="AET3Gv21252100.3"/>
    </source>
</evidence>
<reference evidence="4" key="3">
    <citation type="journal article" date="2017" name="Nature">
        <title>Genome sequence of the progenitor of the wheat D genome Aegilops tauschii.</title>
        <authorList>
            <person name="Luo M.C."/>
            <person name="Gu Y.Q."/>
            <person name="Puiu D."/>
            <person name="Wang H."/>
            <person name="Twardziok S.O."/>
            <person name="Deal K.R."/>
            <person name="Huo N."/>
            <person name="Zhu T."/>
            <person name="Wang L."/>
            <person name="Wang Y."/>
            <person name="McGuire P.E."/>
            <person name="Liu S."/>
            <person name="Long H."/>
            <person name="Ramasamy R.K."/>
            <person name="Rodriguez J.C."/>
            <person name="Van S.L."/>
            <person name="Yuan L."/>
            <person name="Wang Z."/>
            <person name="Xia Z."/>
            <person name="Xiao L."/>
            <person name="Anderson O.D."/>
            <person name="Ouyang S."/>
            <person name="Liang Y."/>
            <person name="Zimin A.V."/>
            <person name="Pertea G."/>
            <person name="Qi P."/>
            <person name="Bennetzen J.L."/>
            <person name="Dai X."/>
            <person name="Dawson M.W."/>
            <person name="Muller H.G."/>
            <person name="Kugler K."/>
            <person name="Rivarola-Duarte L."/>
            <person name="Spannagl M."/>
            <person name="Mayer K.F.X."/>
            <person name="Lu F.H."/>
            <person name="Bevan M.W."/>
            <person name="Leroy P."/>
            <person name="Li P."/>
            <person name="You F.M."/>
            <person name="Sun Q."/>
            <person name="Liu Z."/>
            <person name="Lyons E."/>
            <person name="Wicker T."/>
            <person name="Salzberg S.L."/>
            <person name="Devos K.M."/>
            <person name="Dvorak J."/>
        </authorList>
    </citation>
    <scope>NUCLEOTIDE SEQUENCE [LARGE SCALE GENOMIC DNA]</scope>
    <source>
        <strain evidence="4">cv. AL8/78</strain>
    </source>
</reference>
<evidence type="ECO:0000256" key="1">
    <source>
        <dbReference type="SAM" id="MobiDB-lite"/>
    </source>
</evidence>
<feature type="compositionally biased region" description="Low complexity" evidence="1">
    <location>
        <begin position="124"/>
        <end position="197"/>
    </location>
</feature>
<reference evidence="5" key="1">
    <citation type="journal article" date="2014" name="Science">
        <title>Ancient hybridizations among the ancestral genomes of bread wheat.</title>
        <authorList>
            <consortium name="International Wheat Genome Sequencing Consortium,"/>
            <person name="Marcussen T."/>
            <person name="Sandve S.R."/>
            <person name="Heier L."/>
            <person name="Spannagl M."/>
            <person name="Pfeifer M."/>
            <person name="Jakobsen K.S."/>
            <person name="Wulff B.B."/>
            <person name="Steuernagel B."/>
            <person name="Mayer K.F."/>
            <person name="Olsen O.A."/>
        </authorList>
    </citation>
    <scope>NUCLEOTIDE SEQUENCE [LARGE SCALE GENOMIC DNA]</scope>
    <source>
        <strain evidence="5">cv. AL8/78</strain>
    </source>
</reference>